<dbReference type="Proteomes" id="UP001558353">
    <property type="component" value="Unassembled WGS sequence"/>
</dbReference>
<evidence type="ECO:0000313" key="2">
    <source>
        <dbReference type="EMBL" id="MEX3528946.1"/>
    </source>
</evidence>
<proteinExistence type="predicted"/>
<name>A0ABV3UUR7_9CORY</name>
<evidence type="ECO:0000313" key="3">
    <source>
        <dbReference type="Proteomes" id="UP001558353"/>
    </source>
</evidence>
<evidence type="ECO:0008006" key="4">
    <source>
        <dbReference type="Google" id="ProtNLM"/>
    </source>
</evidence>
<gene>
    <name evidence="2" type="ORF">VVR64_07705</name>
</gene>
<reference evidence="2 3" key="1">
    <citation type="journal article" date="2024" name="Fungal Genet. Biol.">
        <title>The porcine skin microbiome exhibits broad fungal antagonism.</title>
        <authorList>
            <person name="De La Cruz K.F."/>
            <person name="Townsend E.C."/>
            <person name="Alex Cheong J.Z."/>
            <person name="Salamzade R."/>
            <person name="Liu A."/>
            <person name="Sandstrom S."/>
            <person name="Davila E."/>
            <person name="Huang L."/>
            <person name="Xu K.H."/>
            <person name="Wu S.Y."/>
            <person name="Meudt J.J."/>
            <person name="Shanmuganayagam D."/>
            <person name="Gibson A.L.F."/>
            <person name="Kalan L.R."/>
        </authorList>
    </citation>
    <scope>NUCLEOTIDE SEQUENCE [LARGE SCALE GENOMIC DNA]</scope>
    <source>
        <strain evidence="2 3">LK2569</strain>
    </source>
</reference>
<protein>
    <recommendedName>
        <fullName evidence="4">DUF4315 family protein</fullName>
    </recommendedName>
</protein>
<accession>A0ABV3UUR7</accession>
<feature type="coiled-coil region" evidence="1">
    <location>
        <begin position="7"/>
        <end position="41"/>
    </location>
</feature>
<keyword evidence="1" id="KW-0175">Coiled coil</keyword>
<dbReference type="EMBL" id="JAYWMA010000007">
    <property type="protein sequence ID" value="MEX3528946.1"/>
    <property type="molecule type" value="Genomic_DNA"/>
</dbReference>
<evidence type="ECO:0000256" key="1">
    <source>
        <dbReference type="SAM" id="Coils"/>
    </source>
</evidence>
<sequence length="98" mass="10494">MSKTTTKTETVRTVETVEKEIADLTAERREIGRRIRSLRAEKDALIEAARVAAEVDLAARFRAAAGDPEALEALVAEVAAATEDGAAPEDDPDDGYHG</sequence>
<comment type="caution">
    <text evidence="2">The sequence shown here is derived from an EMBL/GenBank/DDBJ whole genome shotgun (WGS) entry which is preliminary data.</text>
</comment>
<keyword evidence="3" id="KW-1185">Reference proteome</keyword>
<organism evidence="2 3">
    <name type="scientific">Corynebacterium xerosis</name>
    <dbReference type="NCBI Taxonomy" id="1725"/>
    <lineage>
        <taxon>Bacteria</taxon>
        <taxon>Bacillati</taxon>
        <taxon>Actinomycetota</taxon>
        <taxon>Actinomycetes</taxon>
        <taxon>Mycobacteriales</taxon>
        <taxon>Corynebacteriaceae</taxon>
        <taxon>Corynebacterium</taxon>
    </lineage>
</organism>
<dbReference type="RefSeq" id="WP_368522561.1">
    <property type="nucleotide sequence ID" value="NZ_JAYWMA010000007.1"/>
</dbReference>